<keyword evidence="3" id="KW-0560">Oxidoreductase</keyword>
<gene>
    <name evidence="6" type="ORF">RSOLAG22IIIB_09189</name>
</gene>
<dbReference type="InterPro" id="IPR002938">
    <property type="entry name" value="FAD-bd"/>
</dbReference>
<dbReference type="InterPro" id="IPR036188">
    <property type="entry name" value="FAD/NAD-bd_sf"/>
</dbReference>
<dbReference type="PROSITE" id="PS51257">
    <property type="entry name" value="PROKAR_LIPOPROTEIN"/>
    <property type="match status" value="1"/>
</dbReference>
<evidence type="ECO:0000256" key="3">
    <source>
        <dbReference type="ARBA" id="ARBA00023002"/>
    </source>
</evidence>
<evidence type="ECO:0000313" key="6">
    <source>
        <dbReference type="EMBL" id="CUA70921.1"/>
    </source>
</evidence>
<evidence type="ECO:0000256" key="4">
    <source>
        <dbReference type="ARBA" id="ARBA00023033"/>
    </source>
</evidence>
<proteinExistence type="predicted"/>
<keyword evidence="4" id="KW-0503">Monooxygenase</keyword>
<dbReference type="PRINTS" id="PR00420">
    <property type="entry name" value="RNGMNOXGNASE"/>
</dbReference>
<evidence type="ECO:0000256" key="2">
    <source>
        <dbReference type="ARBA" id="ARBA00022827"/>
    </source>
</evidence>
<dbReference type="Gene3D" id="3.50.50.60">
    <property type="entry name" value="FAD/NAD(P)-binding domain"/>
    <property type="match status" value="1"/>
</dbReference>
<name>A0A0K6FXD8_9AGAM</name>
<feature type="domain" description="FAD-binding" evidence="5">
    <location>
        <begin position="6"/>
        <end position="177"/>
    </location>
</feature>
<evidence type="ECO:0000313" key="7">
    <source>
        <dbReference type="Proteomes" id="UP000044841"/>
    </source>
</evidence>
<dbReference type="PANTHER" id="PTHR46972">
    <property type="entry name" value="MONOOXYGENASE ASQM-RELATED"/>
    <property type="match status" value="1"/>
</dbReference>
<dbReference type="SUPFAM" id="SSF51905">
    <property type="entry name" value="FAD/NAD(P)-binding domain"/>
    <property type="match status" value="1"/>
</dbReference>
<dbReference type="GO" id="GO:0004497">
    <property type="term" value="F:monooxygenase activity"/>
    <property type="evidence" value="ECO:0007669"/>
    <property type="project" value="UniProtKB-KW"/>
</dbReference>
<dbReference type="GO" id="GO:0071949">
    <property type="term" value="F:FAD binding"/>
    <property type="evidence" value="ECO:0007669"/>
    <property type="project" value="InterPro"/>
</dbReference>
<sequence length="377" mass="41737">MSAPRIAIIGAGPGGLTLACILLRHSIVPIVYERDPSPDFRPQGGTLDLHVHSGQQALHEAGLFDEFLKHARYDGQATRFLTKTGELVHEPRHGDSAETARPEIDRTDLRNILLRAFGVDKVHWGHAVASVEPASENKYDLHFKDGKVESGFDLVVGADGAWSRVRPLLTTATPGDRYDTVNALVRRGSAFGFGDQKAIIGQRLGTNAIRIYAGFATDGLQADWLETQFDEKDPRASKEKALTFFESWSPDLLDLVRLADDSVLFRPLYMLPTDLTWEPRPGLTLLGDAAHLMTPFAGEGVNITMWDSLEVGKKVIEGIQTGDINQAIRDYEAGLFERGGKSMKKTDQQRQAFFAKNYPESVKEIIERMRAGRGARN</sequence>
<dbReference type="Proteomes" id="UP000044841">
    <property type="component" value="Unassembled WGS sequence"/>
</dbReference>
<organism evidence="6 7">
    <name type="scientific">Rhizoctonia solani</name>
    <dbReference type="NCBI Taxonomy" id="456999"/>
    <lineage>
        <taxon>Eukaryota</taxon>
        <taxon>Fungi</taxon>
        <taxon>Dikarya</taxon>
        <taxon>Basidiomycota</taxon>
        <taxon>Agaricomycotina</taxon>
        <taxon>Agaricomycetes</taxon>
        <taxon>Cantharellales</taxon>
        <taxon>Ceratobasidiaceae</taxon>
        <taxon>Rhizoctonia</taxon>
    </lineage>
</organism>
<dbReference type="Pfam" id="PF01494">
    <property type="entry name" value="FAD_binding_3"/>
    <property type="match status" value="2"/>
</dbReference>
<accession>A0A0K6FXD8</accession>
<dbReference type="AlphaFoldDB" id="A0A0K6FXD8"/>
<keyword evidence="7" id="KW-1185">Reference proteome</keyword>
<dbReference type="PANTHER" id="PTHR46972:SF1">
    <property type="entry name" value="FAD DEPENDENT OXIDOREDUCTASE DOMAIN-CONTAINING PROTEIN"/>
    <property type="match status" value="1"/>
</dbReference>
<dbReference type="EMBL" id="CYGV01001203">
    <property type="protein sequence ID" value="CUA70921.1"/>
    <property type="molecule type" value="Genomic_DNA"/>
</dbReference>
<protein>
    <submittedName>
        <fullName evidence="6">Tetracycline resistance protein from transposon Tn4351/Tn4400 [Bacteroides fragilis]</fullName>
    </submittedName>
</protein>
<evidence type="ECO:0000259" key="5">
    <source>
        <dbReference type="Pfam" id="PF01494"/>
    </source>
</evidence>
<evidence type="ECO:0000256" key="1">
    <source>
        <dbReference type="ARBA" id="ARBA00022630"/>
    </source>
</evidence>
<keyword evidence="2" id="KW-0274">FAD</keyword>
<reference evidence="6 7" key="1">
    <citation type="submission" date="2015-07" db="EMBL/GenBank/DDBJ databases">
        <authorList>
            <person name="Noorani M."/>
        </authorList>
    </citation>
    <scope>NUCLEOTIDE SEQUENCE [LARGE SCALE GENOMIC DNA]</scope>
    <source>
        <strain evidence="6">BBA 69670</strain>
    </source>
</reference>
<feature type="domain" description="FAD-binding" evidence="5">
    <location>
        <begin position="283"/>
        <end position="320"/>
    </location>
</feature>
<keyword evidence="1" id="KW-0285">Flavoprotein</keyword>